<comment type="pathway">
    <text evidence="1">Cell wall biogenesis; cell wall polysaccharide biosynthesis.</text>
</comment>
<evidence type="ECO:0000256" key="1">
    <source>
        <dbReference type="ARBA" id="ARBA00004776"/>
    </source>
</evidence>
<dbReference type="EC" id="2.4.1.289" evidence="5"/>
<dbReference type="RefSeq" id="WP_307295809.1">
    <property type="nucleotide sequence ID" value="NZ_JAUSXV010000001.1"/>
</dbReference>
<dbReference type="AlphaFoldDB" id="A0AAW8EW42"/>
<evidence type="ECO:0000313" key="5">
    <source>
        <dbReference type="EMBL" id="MDQ0647756.1"/>
    </source>
</evidence>
<gene>
    <name evidence="5" type="ORF">QFZ53_001952</name>
</gene>
<evidence type="ECO:0000256" key="2">
    <source>
        <dbReference type="ARBA" id="ARBA00006739"/>
    </source>
</evidence>
<reference evidence="5 6" key="1">
    <citation type="submission" date="2023-07" db="EMBL/GenBank/DDBJ databases">
        <title>Comparative genomics of wheat-associated soil bacteria to identify genetic determinants of phenazine resistance.</title>
        <authorList>
            <person name="Mouncey N."/>
        </authorList>
    </citation>
    <scope>NUCLEOTIDE SEQUENCE [LARGE SCALE GENOMIC DNA]</scope>
    <source>
        <strain evidence="5 6">W4I9-1</strain>
    </source>
</reference>
<comment type="similarity">
    <text evidence="2">Belongs to the glycosyltransferase 2 family.</text>
</comment>
<name>A0AAW8EW42_9MICO</name>
<accession>A0AAW8EW42</accession>
<keyword evidence="6" id="KW-1185">Reference proteome</keyword>
<keyword evidence="3 5" id="KW-0328">Glycosyltransferase</keyword>
<dbReference type="Gene3D" id="3.90.550.10">
    <property type="entry name" value="Spore Coat Polysaccharide Biosynthesis Protein SpsA, Chain A"/>
    <property type="match status" value="1"/>
</dbReference>
<comment type="caution">
    <text evidence="5">The sequence shown here is derived from an EMBL/GenBank/DDBJ whole genome shotgun (WGS) entry which is preliminary data.</text>
</comment>
<dbReference type="EMBL" id="JAUSXV010000001">
    <property type="protein sequence ID" value="MDQ0647756.1"/>
    <property type="molecule type" value="Genomic_DNA"/>
</dbReference>
<keyword evidence="4 5" id="KW-0808">Transferase</keyword>
<dbReference type="PANTHER" id="PTHR43179">
    <property type="entry name" value="RHAMNOSYLTRANSFERASE WBBL"/>
    <property type="match status" value="1"/>
</dbReference>
<dbReference type="GO" id="GO:0102096">
    <property type="term" value="F:decaprenyl-N-acetyl-alpha-D-glucosaminyl-pyrophosphate:dTDP-alpha-L-rhamnose rhamnosyltransferase activity"/>
    <property type="evidence" value="ECO:0007669"/>
    <property type="project" value="UniProtKB-EC"/>
</dbReference>
<dbReference type="SUPFAM" id="SSF53448">
    <property type="entry name" value="Nucleotide-diphospho-sugar transferases"/>
    <property type="match status" value="1"/>
</dbReference>
<organism evidence="5 6">
    <name type="scientific">Microbacterium natoriense</name>
    <dbReference type="NCBI Taxonomy" id="284570"/>
    <lineage>
        <taxon>Bacteria</taxon>
        <taxon>Bacillati</taxon>
        <taxon>Actinomycetota</taxon>
        <taxon>Actinomycetes</taxon>
        <taxon>Micrococcales</taxon>
        <taxon>Microbacteriaceae</taxon>
        <taxon>Microbacterium</taxon>
    </lineage>
</organism>
<protein>
    <submittedName>
        <fullName evidence="5">N-acetylglucosaminyl-diphospho-decaprenol L-rhamnosyltransferase</fullName>
        <ecNumber evidence="5">2.4.1.289</ecNumber>
    </submittedName>
</protein>
<dbReference type="PANTHER" id="PTHR43179:SF12">
    <property type="entry name" value="GALACTOFURANOSYLTRANSFERASE GLFT2"/>
    <property type="match status" value="1"/>
</dbReference>
<dbReference type="InterPro" id="IPR029044">
    <property type="entry name" value="Nucleotide-diphossugar_trans"/>
</dbReference>
<sequence>MCEKNDAVVTAGGYAAVIIAYHRQDLLDAVLERLRVQTSRPEMIVVVDNGGDVDESFLAGSDIASVLVRRADNPGYATAVNIAAERARGAGLANLLVLTHDAVFEPTLAASLLDAMAVDAQAGCVAPTLRWVSRPDRIFSSGGVLTRGGRAYHRTDDVVGARAVHWVDGAVALYRVQALEHIDGVDERYFLYFEDVDTGWSLARAGWRTLVIPEVARQEPGAHPLRLGVRNMILFARKARLPLLPAVYSVTMRVAEELVVGLRREKRLRVIAAIRGIFDGLAGRRGKP</sequence>
<dbReference type="Pfam" id="PF13641">
    <property type="entry name" value="Glyco_tranf_2_3"/>
    <property type="match status" value="1"/>
</dbReference>
<evidence type="ECO:0000256" key="4">
    <source>
        <dbReference type="ARBA" id="ARBA00022679"/>
    </source>
</evidence>
<evidence type="ECO:0000313" key="6">
    <source>
        <dbReference type="Proteomes" id="UP001244427"/>
    </source>
</evidence>
<proteinExistence type="inferred from homology"/>
<evidence type="ECO:0000256" key="3">
    <source>
        <dbReference type="ARBA" id="ARBA00022676"/>
    </source>
</evidence>
<dbReference type="Proteomes" id="UP001244427">
    <property type="component" value="Unassembled WGS sequence"/>
</dbReference>